<accession>A0ABD4T4F3</accession>
<evidence type="ECO:0000313" key="1">
    <source>
        <dbReference type="EMBL" id="MCM1983308.1"/>
    </source>
</evidence>
<dbReference type="AlphaFoldDB" id="A0ABD4T4F3"/>
<name>A0ABD4T4F3_9CYAN</name>
<keyword evidence="2" id="KW-1185">Reference proteome</keyword>
<dbReference type="RefSeq" id="WP_250833331.1">
    <property type="nucleotide sequence ID" value="NZ_JTHE03000061.1"/>
</dbReference>
<comment type="caution">
    <text evidence="1">The sequence shown here is derived from an EMBL/GenBank/DDBJ whole genome shotgun (WGS) entry which is preliminary data.</text>
</comment>
<protein>
    <submittedName>
        <fullName evidence="1">Uncharacterized protein</fullName>
    </submittedName>
</protein>
<organism evidence="1 2">
    <name type="scientific">Lyngbya confervoides BDU141951</name>
    <dbReference type="NCBI Taxonomy" id="1574623"/>
    <lineage>
        <taxon>Bacteria</taxon>
        <taxon>Bacillati</taxon>
        <taxon>Cyanobacteriota</taxon>
        <taxon>Cyanophyceae</taxon>
        <taxon>Oscillatoriophycideae</taxon>
        <taxon>Oscillatoriales</taxon>
        <taxon>Microcoleaceae</taxon>
        <taxon>Lyngbya</taxon>
    </lineage>
</organism>
<sequence length="63" mass="7104">MFLFVSRFKETRRYPELMGNLAFGLILLLYIFVSLPREGHCAHAQEGDQEKISATAALESSCP</sequence>
<dbReference type="EMBL" id="JTHE03000061">
    <property type="protein sequence ID" value="MCM1983308.1"/>
    <property type="molecule type" value="Genomic_DNA"/>
</dbReference>
<dbReference type="Proteomes" id="UP000031561">
    <property type="component" value="Unassembled WGS sequence"/>
</dbReference>
<reference evidence="1 2" key="1">
    <citation type="journal article" date="2015" name="Genome Announc.">
        <title>Draft Genome Sequence of Filamentous Marine Cyanobacterium Lyngbya confervoides Strain BDU141951.</title>
        <authorList>
            <person name="Chandrababunaidu M.M."/>
            <person name="Sen D."/>
            <person name="Tripathy S."/>
        </authorList>
    </citation>
    <scope>NUCLEOTIDE SEQUENCE [LARGE SCALE GENOMIC DNA]</scope>
    <source>
        <strain evidence="1 2">BDU141951</strain>
    </source>
</reference>
<evidence type="ECO:0000313" key="2">
    <source>
        <dbReference type="Proteomes" id="UP000031561"/>
    </source>
</evidence>
<proteinExistence type="predicted"/>
<gene>
    <name evidence="1" type="ORF">QQ91_0010820</name>
</gene>